<accession>A0A8H6VVD6</accession>
<feature type="compositionally biased region" description="Acidic residues" evidence="1">
    <location>
        <begin position="269"/>
        <end position="278"/>
    </location>
</feature>
<feature type="region of interest" description="Disordered" evidence="1">
    <location>
        <begin position="172"/>
        <end position="396"/>
    </location>
</feature>
<evidence type="ECO:0000256" key="1">
    <source>
        <dbReference type="SAM" id="MobiDB-lite"/>
    </source>
</evidence>
<dbReference type="AlphaFoldDB" id="A0A8H6VVD6"/>
<feature type="compositionally biased region" description="Low complexity" evidence="1">
    <location>
        <begin position="349"/>
        <end position="361"/>
    </location>
</feature>
<feature type="compositionally biased region" description="Acidic residues" evidence="1">
    <location>
        <begin position="218"/>
        <end position="228"/>
    </location>
</feature>
<feature type="compositionally biased region" description="Acidic residues" evidence="1">
    <location>
        <begin position="320"/>
        <end position="332"/>
    </location>
</feature>
<feature type="compositionally biased region" description="Acidic residues" evidence="1">
    <location>
        <begin position="362"/>
        <end position="375"/>
    </location>
</feature>
<protein>
    <submittedName>
        <fullName evidence="2">Uncharacterized protein</fullName>
    </submittedName>
</protein>
<feature type="region of interest" description="Disordered" evidence="1">
    <location>
        <begin position="1"/>
        <end position="42"/>
    </location>
</feature>
<organism evidence="2 3">
    <name type="scientific">Mycena chlorophos</name>
    <name type="common">Agaric fungus</name>
    <name type="synonym">Agaricus chlorophos</name>
    <dbReference type="NCBI Taxonomy" id="658473"/>
    <lineage>
        <taxon>Eukaryota</taxon>
        <taxon>Fungi</taxon>
        <taxon>Dikarya</taxon>
        <taxon>Basidiomycota</taxon>
        <taxon>Agaricomycotina</taxon>
        <taxon>Agaricomycetes</taxon>
        <taxon>Agaricomycetidae</taxon>
        <taxon>Agaricales</taxon>
        <taxon>Marasmiineae</taxon>
        <taxon>Mycenaceae</taxon>
        <taxon>Mycena</taxon>
    </lineage>
</organism>
<keyword evidence="3" id="KW-1185">Reference proteome</keyword>
<evidence type="ECO:0000313" key="3">
    <source>
        <dbReference type="Proteomes" id="UP000613580"/>
    </source>
</evidence>
<feature type="compositionally biased region" description="Acidic residues" evidence="1">
    <location>
        <begin position="193"/>
        <end position="203"/>
    </location>
</feature>
<feature type="compositionally biased region" description="Basic and acidic residues" evidence="1">
    <location>
        <begin position="204"/>
        <end position="217"/>
    </location>
</feature>
<feature type="compositionally biased region" description="Acidic residues" evidence="1">
    <location>
        <begin position="297"/>
        <end position="309"/>
    </location>
</feature>
<feature type="compositionally biased region" description="Basic and acidic residues" evidence="1">
    <location>
        <begin position="179"/>
        <end position="192"/>
    </location>
</feature>
<name>A0A8H6VVD6_MYCCL</name>
<feature type="compositionally biased region" description="Acidic residues" evidence="1">
    <location>
        <begin position="238"/>
        <end position="253"/>
    </location>
</feature>
<reference evidence="2" key="1">
    <citation type="submission" date="2020-05" db="EMBL/GenBank/DDBJ databases">
        <title>Mycena genomes resolve the evolution of fungal bioluminescence.</title>
        <authorList>
            <person name="Tsai I.J."/>
        </authorList>
    </citation>
    <scope>NUCLEOTIDE SEQUENCE</scope>
    <source>
        <strain evidence="2">110903Hualien_Pintung</strain>
    </source>
</reference>
<comment type="caution">
    <text evidence="2">The sequence shown here is derived from an EMBL/GenBank/DDBJ whole genome shotgun (WGS) entry which is preliminary data.</text>
</comment>
<feature type="compositionally biased region" description="Polar residues" evidence="1">
    <location>
        <begin position="379"/>
        <end position="389"/>
    </location>
</feature>
<gene>
    <name evidence="2" type="ORF">HMN09_01212300</name>
</gene>
<dbReference type="Proteomes" id="UP000613580">
    <property type="component" value="Unassembled WGS sequence"/>
</dbReference>
<dbReference type="EMBL" id="JACAZE010000021">
    <property type="protein sequence ID" value="KAF7293326.1"/>
    <property type="molecule type" value="Genomic_DNA"/>
</dbReference>
<sequence>MPRKQAGNGKRRVGTSSKSKSAPVLQSSLPPSEPQPKTRARYTYEQKTTLADALREVPTGERSHVSVFEKIWNAEESLQDHPVRSLYDQYHRNRASYDEMCARPPLKKPNSQTTIFHGVPTLPPGLVFKLSARDTRFVVGLGLQRLADTHGVDLDDAVDVWQRAGHNFSKAEAVLLERSQSERSSKRSRSDSSSEDEDDDDDEPPRRKAKITDAAHAEDDEDEDDSMGEDAGAVGGAVDEDDESDEEELEEEKEVANGMDVDVEGGPNESEEDDDSEDPVGGQVQSALAEDSREDEKAEDEDDDDDETGEGAVEANSAGNEEEDTEEEDSDEEKAPAPVPQPTTRKRSSTTATTVAASSNSEPEDDEEEEKEEEAYIPTQASLFGTQMGPSRRRWG</sequence>
<proteinExistence type="predicted"/>
<feature type="compositionally biased region" description="Basic residues" evidence="1">
    <location>
        <begin position="1"/>
        <end position="13"/>
    </location>
</feature>
<evidence type="ECO:0000313" key="2">
    <source>
        <dbReference type="EMBL" id="KAF7293326.1"/>
    </source>
</evidence>